<organism evidence="1 2">
    <name type="scientific">Plasmodium vinckei petteri</name>
    <dbReference type="NCBI Taxonomy" id="138298"/>
    <lineage>
        <taxon>Eukaryota</taxon>
        <taxon>Sar</taxon>
        <taxon>Alveolata</taxon>
        <taxon>Apicomplexa</taxon>
        <taxon>Aconoidasida</taxon>
        <taxon>Haemosporida</taxon>
        <taxon>Plasmodiidae</taxon>
        <taxon>Plasmodium</taxon>
        <taxon>Plasmodium (Vinckeia)</taxon>
    </lineage>
</organism>
<dbReference type="AlphaFoldDB" id="W7AWT9"/>
<dbReference type="Proteomes" id="UP000030659">
    <property type="component" value="Unassembled WGS sequence"/>
</dbReference>
<accession>W7AWT9</accession>
<dbReference type="EMBL" id="KI965409">
    <property type="protein sequence ID" value="EUD69896.1"/>
    <property type="molecule type" value="Genomic_DNA"/>
</dbReference>
<gene>
    <name evidence="1" type="ORF">YYG_04958</name>
</gene>
<name>W7AWT9_PLAVN</name>
<sequence length="52" mass="6296">MAIKNSYKEEFKNIFERKINLSNEDEKYKDRSINIFYGIYNFPCISIIIVDK</sequence>
<dbReference type="eggNOG" id="ENOG502QXVX">
    <property type="taxonomic scope" value="Eukaryota"/>
</dbReference>
<reference evidence="1 2" key="1">
    <citation type="submission" date="2013-02" db="EMBL/GenBank/DDBJ databases">
        <title>The Genome Sequence of Plasmodium vinckei petteri CR.</title>
        <authorList>
            <consortium name="The Broad Institute Genome Sequencing Platform"/>
            <consortium name="The Broad Institute Genome Sequencing Center for Infectious Disease"/>
            <person name="Neafsey D."/>
            <person name="Cheeseman I."/>
            <person name="Volkman S."/>
            <person name="Adams J."/>
            <person name="Walker B."/>
            <person name="Young S.K."/>
            <person name="Zeng Q."/>
            <person name="Gargeya S."/>
            <person name="Fitzgerald M."/>
            <person name="Haas B."/>
            <person name="Abouelleil A."/>
            <person name="Alvarado L."/>
            <person name="Arachchi H.M."/>
            <person name="Berlin A.M."/>
            <person name="Chapman S.B."/>
            <person name="Dewar J."/>
            <person name="Goldberg J."/>
            <person name="Griggs A."/>
            <person name="Gujja S."/>
            <person name="Hansen M."/>
            <person name="Howarth C."/>
            <person name="Imamovic A."/>
            <person name="Larimer J."/>
            <person name="McCowan C."/>
            <person name="Murphy C."/>
            <person name="Neiman D."/>
            <person name="Pearson M."/>
            <person name="Priest M."/>
            <person name="Roberts A."/>
            <person name="Saif S."/>
            <person name="Shea T."/>
            <person name="Sisk P."/>
            <person name="Sykes S."/>
            <person name="Wortman J."/>
            <person name="Nusbaum C."/>
            <person name="Birren B."/>
        </authorList>
    </citation>
    <scope>NUCLEOTIDE SEQUENCE [LARGE SCALE GENOMIC DNA]</scope>
    <source>
        <strain evidence="1 2">CR</strain>
    </source>
</reference>
<proteinExistence type="predicted"/>
<evidence type="ECO:0000313" key="1">
    <source>
        <dbReference type="EMBL" id="EUD69896.1"/>
    </source>
</evidence>
<protein>
    <submittedName>
        <fullName evidence="1">Uncharacterized protein</fullName>
    </submittedName>
</protein>
<evidence type="ECO:0000313" key="2">
    <source>
        <dbReference type="Proteomes" id="UP000030659"/>
    </source>
</evidence>